<evidence type="ECO:0000313" key="6">
    <source>
        <dbReference type="Proteomes" id="UP000573599"/>
    </source>
</evidence>
<accession>A0A852WTT7</accession>
<protein>
    <submittedName>
        <fullName evidence="5">2-dehydro-3-deoxygluconokinase</fullName>
        <ecNumber evidence="5">2.7.1.45</ecNumber>
    </submittedName>
</protein>
<dbReference type="Proteomes" id="UP000573599">
    <property type="component" value="Unassembled WGS sequence"/>
</dbReference>
<dbReference type="PANTHER" id="PTHR43320">
    <property type="entry name" value="SUGAR KINASE"/>
    <property type="match status" value="1"/>
</dbReference>
<sequence length="308" mass="32911">MSTILCVGEALISLTPPVGTPLQEATDLLISTGGAEVNVAAHLARLDVPTRFAGRVGDDPFGARLRQTLTELGVDTHFLEFDVERPTGLYVKDANGSGTTMRYYRNASAATTYRHVPDEALDDVDHIHVTGITPALSQDCRRLVEDLLALPDVTTSFDVNYRSALWGVTEAAGILRSLAEQADTVFVGLDEAGDVWGCRTFDDVRRLLPQPSELIVKDGPREAVAFVGSRVVRAPAPAIEVVEPVGAGDAFAAAYLAARHYGHDPEVALRWGHTLAAAVLQVLGDHGVAMDRTTLEGQARDVAVNHGA</sequence>
<dbReference type="CDD" id="cd01166">
    <property type="entry name" value="KdgK"/>
    <property type="match status" value="1"/>
</dbReference>
<dbReference type="PANTHER" id="PTHR43320:SF2">
    <property type="entry name" value="2-DEHYDRO-3-DEOXYGLUCONOKINASE_2-DEHYDRO-3-DEOXYGALACTONOKINASE"/>
    <property type="match status" value="1"/>
</dbReference>
<name>A0A852WTT7_9MICO</name>
<gene>
    <name evidence="5" type="ORF">BJ986_003143</name>
</gene>
<dbReference type="RefSeq" id="WP_179423238.1">
    <property type="nucleotide sequence ID" value="NZ_JACCAB010000001.1"/>
</dbReference>
<evidence type="ECO:0000256" key="1">
    <source>
        <dbReference type="ARBA" id="ARBA00010688"/>
    </source>
</evidence>
<dbReference type="InterPro" id="IPR052700">
    <property type="entry name" value="Carb_kinase_PfkB-like"/>
</dbReference>
<comment type="similarity">
    <text evidence="1">Belongs to the carbohydrate kinase PfkB family.</text>
</comment>
<dbReference type="EC" id="2.7.1.45" evidence="5"/>
<keyword evidence="2 5" id="KW-0808">Transferase</keyword>
<feature type="domain" description="Carbohydrate kinase PfkB" evidence="4">
    <location>
        <begin position="1"/>
        <end position="284"/>
    </location>
</feature>
<evidence type="ECO:0000313" key="5">
    <source>
        <dbReference type="EMBL" id="NYG08656.1"/>
    </source>
</evidence>
<dbReference type="AlphaFoldDB" id="A0A852WTT7"/>
<dbReference type="SUPFAM" id="SSF53613">
    <property type="entry name" value="Ribokinase-like"/>
    <property type="match status" value="1"/>
</dbReference>
<dbReference type="EMBL" id="JACCAB010000001">
    <property type="protein sequence ID" value="NYG08656.1"/>
    <property type="molecule type" value="Genomic_DNA"/>
</dbReference>
<evidence type="ECO:0000259" key="4">
    <source>
        <dbReference type="Pfam" id="PF00294"/>
    </source>
</evidence>
<dbReference type="InterPro" id="IPR029056">
    <property type="entry name" value="Ribokinase-like"/>
</dbReference>
<dbReference type="Gene3D" id="3.40.1190.20">
    <property type="match status" value="1"/>
</dbReference>
<comment type="caution">
    <text evidence="5">The sequence shown here is derived from an EMBL/GenBank/DDBJ whole genome shotgun (WGS) entry which is preliminary data.</text>
</comment>
<dbReference type="GO" id="GO:0008673">
    <property type="term" value="F:2-dehydro-3-deoxygluconokinase activity"/>
    <property type="evidence" value="ECO:0007669"/>
    <property type="project" value="UniProtKB-EC"/>
</dbReference>
<proteinExistence type="inferred from homology"/>
<keyword evidence="3 5" id="KW-0418">Kinase</keyword>
<dbReference type="Pfam" id="PF00294">
    <property type="entry name" value="PfkB"/>
    <property type="match status" value="1"/>
</dbReference>
<dbReference type="InterPro" id="IPR011611">
    <property type="entry name" value="PfkB_dom"/>
</dbReference>
<evidence type="ECO:0000256" key="2">
    <source>
        <dbReference type="ARBA" id="ARBA00022679"/>
    </source>
</evidence>
<organism evidence="5 6">
    <name type="scientific">Pedococcus badiiscoriae</name>
    <dbReference type="NCBI Taxonomy" id="642776"/>
    <lineage>
        <taxon>Bacteria</taxon>
        <taxon>Bacillati</taxon>
        <taxon>Actinomycetota</taxon>
        <taxon>Actinomycetes</taxon>
        <taxon>Micrococcales</taxon>
        <taxon>Intrasporangiaceae</taxon>
        <taxon>Pedococcus</taxon>
    </lineage>
</organism>
<reference evidence="5 6" key="1">
    <citation type="submission" date="2020-07" db="EMBL/GenBank/DDBJ databases">
        <title>Sequencing the genomes of 1000 actinobacteria strains.</title>
        <authorList>
            <person name="Klenk H.-P."/>
        </authorList>
    </citation>
    <scope>NUCLEOTIDE SEQUENCE [LARGE SCALE GENOMIC DNA]</scope>
    <source>
        <strain evidence="5 6">DSM 23987</strain>
    </source>
</reference>
<keyword evidence="6" id="KW-1185">Reference proteome</keyword>
<evidence type="ECO:0000256" key="3">
    <source>
        <dbReference type="ARBA" id="ARBA00022777"/>
    </source>
</evidence>